<evidence type="ECO:0000256" key="1">
    <source>
        <dbReference type="ARBA" id="ARBA00004141"/>
    </source>
</evidence>
<protein>
    <recommendedName>
        <fullName evidence="7">Palmitoyltransferase</fullName>
        <ecNumber evidence="7">2.3.1.225</ecNumber>
    </recommendedName>
</protein>
<evidence type="ECO:0000313" key="10">
    <source>
        <dbReference type="Proteomes" id="UP000221165"/>
    </source>
</evidence>
<evidence type="ECO:0000256" key="3">
    <source>
        <dbReference type="ARBA" id="ARBA00022692"/>
    </source>
</evidence>
<dbReference type="InterPro" id="IPR001594">
    <property type="entry name" value="Palmitoyltrfase_DHHC"/>
</dbReference>
<comment type="similarity">
    <text evidence="7">Belongs to the DHHC palmitoyltransferase family.</text>
</comment>
<comment type="domain">
    <text evidence="7">The DHHC domain is required for palmitoyltransferase activity.</text>
</comment>
<dbReference type="EC" id="2.3.1.225" evidence="7"/>
<feature type="transmembrane region" description="Helical" evidence="7">
    <location>
        <begin position="56"/>
        <end position="83"/>
    </location>
</feature>
<dbReference type="VEuPathDB" id="ToxoDB:CSUI_004200"/>
<evidence type="ECO:0000256" key="6">
    <source>
        <dbReference type="ARBA" id="ARBA00023315"/>
    </source>
</evidence>
<dbReference type="PROSITE" id="PS50216">
    <property type="entry name" value="DHHC"/>
    <property type="match status" value="1"/>
</dbReference>
<evidence type="ECO:0000256" key="4">
    <source>
        <dbReference type="ARBA" id="ARBA00022989"/>
    </source>
</evidence>
<comment type="catalytic activity">
    <reaction evidence="7">
        <text>L-cysteinyl-[protein] + hexadecanoyl-CoA = S-hexadecanoyl-L-cysteinyl-[protein] + CoA</text>
        <dbReference type="Rhea" id="RHEA:36683"/>
        <dbReference type="Rhea" id="RHEA-COMP:10131"/>
        <dbReference type="Rhea" id="RHEA-COMP:11032"/>
        <dbReference type="ChEBI" id="CHEBI:29950"/>
        <dbReference type="ChEBI" id="CHEBI:57287"/>
        <dbReference type="ChEBI" id="CHEBI:57379"/>
        <dbReference type="ChEBI" id="CHEBI:74151"/>
        <dbReference type="EC" id="2.3.1.225"/>
    </reaction>
</comment>
<dbReference type="EMBL" id="MIGC01001934">
    <property type="protein sequence ID" value="PHJ21953.1"/>
    <property type="molecule type" value="Genomic_DNA"/>
</dbReference>
<dbReference type="GeneID" id="94427604"/>
<feature type="transmembrane region" description="Helical" evidence="7">
    <location>
        <begin position="20"/>
        <end position="36"/>
    </location>
</feature>
<dbReference type="GO" id="GO:0016020">
    <property type="term" value="C:membrane"/>
    <property type="evidence" value="ECO:0007669"/>
    <property type="project" value="UniProtKB-SubCell"/>
</dbReference>
<dbReference type="Proteomes" id="UP000221165">
    <property type="component" value="Unassembled WGS sequence"/>
</dbReference>
<accession>A0A2C6L2G7</accession>
<dbReference type="OrthoDB" id="9909019at2759"/>
<dbReference type="InterPro" id="IPR039859">
    <property type="entry name" value="PFA4/ZDH16/20/ERF2-like"/>
</dbReference>
<keyword evidence="2 7" id="KW-0808">Transferase</keyword>
<comment type="caution">
    <text evidence="9">The sequence shown here is derived from an EMBL/GenBank/DDBJ whole genome shotgun (WGS) entry which is preliminary data.</text>
</comment>
<organism evidence="9 10">
    <name type="scientific">Cystoisospora suis</name>
    <dbReference type="NCBI Taxonomy" id="483139"/>
    <lineage>
        <taxon>Eukaryota</taxon>
        <taxon>Sar</taxon>
        <taxon>Alveolata</taxon>
        <taxon>Apicomplexa</taxon>
        <taxon>Conoidasida</taxon>
        <taxon>Coccidia</taxon>
        <taxon>Eucoccidiorida</taxon>
        <taxon>Eimeriorina</taxon>
        <taxon>Sarcocystidae</taxon>
        <taxon>Cystoisospora</taxon>
    </lineage>
</organism>
<evidence type="ECO:0000256" key="5">
    <source>
        <dbReference type="ARBA" id="ARBA00023136"/>
    </source>
</evidence>
<comment type="subcellular location">
    <subcellularLocation>
        <location evidence="1">Membrane</location>
        <topology evidence="1">Multi-pass membrane protein</topology>
    </subcellularLocation>
</comment>
<reference evidence="9 10" key="1">
    <citation type="journal article" date="2017" name="Int. J. Parasitol.">
        <title>The genome of the protozoan parasite Cystoisospora suis and a reverse vaccinology approach to identify vaccine candidates.</title>
        <authorList>
            <person name="Palmieri N."/>
            <person name="Shrestha A."/>
            <person name="Ruttkowski B."/>
            <person name="Beck T."/>
            <person name="Vogl C."/>
            <person name="Tomley F."/>
            <person name="Blake D.P."/>
            <person name="Joachim A."/>
        </authorList>
    </citation>
    <scope>NUCLEOTIDE SEQUENCE [LARGE SCALE GENOMIC DNA]</scope>
    <source>
        <strain evidence="9 10">Wien I</strain>
    </source>
</reference>
<evidence type="ECO:0000259" key="8">
    <source>
        <dbReference type="Pfam" id="PF01529"/>
    </source>
</evidence>
<feature type="domain" description="Palmitoyltransferase DHHC" evidence="8">
    <location>
        <begin position="1"/>
        <end position="97"/>
    </location>
</feature>
<dbReference type="RefSeq" id="XP_067923632.1">
    <property type="nucleotide sequence ID" value="XM_068064393.1"/>
</dbReference>
<keyword evidence="10" id="KW-1185">Reference proteome</keyword>
<keyword evidence="4 7" id="KW-1133">Transmembrane helix</keyword>
<evidence type="ECO:0000256" key="7">
    <source>
        <dbReference type="RuleBase" id="RU079119"/>
    </source>
</evidence>
<dbReference type="Pfam" id="PF01529">
    <property type="entry name" value="DHHC"/>
    <property type="match status" value="1"/>
</dbReference>
<evidence type="ECO:0000313" key="9">
    <source>
        <dbReference type="EMBL" id="PHJ21953.1"/>
    </source>
</evidence>
<keyword evidence="5 7" id="KW-0472">Membrane</keyword>
<keyword evidence="6 7" id="KW-0012">Acyltransferase</keyword>
<gene>
    <name evidence="9" type="ORF">CSUI_004200</name>
</gene>
<evidence type="ECO:0000256" key="2">
    <source>
        <dbReference type="ARBA" id="ARBA00022679"/>
    </source>
</evidence>
<name>A0A2C6L2G7_9APIC</name>
<sequence length="183" mass="21528">MDHHCPWIDNCVGWRNHKSFLLSVFYSSLLCIYLGATMFESVERAINATSVEFSTLFLLLFGETLDFFLSIIVTGFFVFHLYLMLNGMTTIEFCEKQYRWRANREHEGEEETRYQSVWDRGAWKNFNDTFGSNPLLWFLPIDNRPGNGINFIANRSFRPSTHPSHIRLDQEEEGRRLRAGKDL</sequence>
<dbReference type="PANTHER" id="PTHR12246">
    <property type="entry name" value="PALMITOYLTRANSFERASE ZDHHC16"/>
    <property type="match status" value="1"/>
</dbReference>
<keyword evidence="3 7" id="KW-0812">Transmembrane</keyword>
<dbReference type="GO" id="GO:0019706">
    <property type="term" value="F:protein-cysteine S-palmitoyltransferase activity"/>
    <property type="evidence" value="ECO:0007669"/>
    <property type="project" value="UniProtKB-EC"/>
</dbReference>
<dbReference type="AlphaFoldDB" id="A0A2C6L2G7"/>
<proteinExistence type="inferred from homology"/>